<proteinExistence type="predicted"/>
<name>Q5Z6Z8_ORYSJ</name>
<dbReference type="Proteomes" id="UP000000763">
    <property type="component" value="Chromosome 6"/>
</dbReference>
<dbReference type="AlphaFoldDB" id="Q5Z6Z8"/>
<sequence>MVPAKSCSGSGDRDNHHHYDTHPLSDDGGQVRSGGSGGGGRARLERTRLAARGGAPAPALMDSGGGRTTGKVRRWQVRLVEWQCGWTATAAARGVRREGRRRWPAPLSGHPPVATAKPHLPTVVVLMWRAREKRREREER</sequence>
<feature type="compositionally biased region" description="Basic and acidic residues" evidence="1">
    <location>
        <begin position="11"/>
        <end position="25"/>
    </location>
</feature>
<feature type="compositionally biased region" description="Low complexity" evidence="1">
    <location>
        <begin position="50"/>
        <end position="60"/>
    </location>
</feature>
<evidence type="ECO:0000313" key="2">
    <source>
        <dbReference type="EMBL" id="BAD54271.1"/>
    </source>
</evidence>
<organism evidence="2 3">
    <name type="scientific">Oryza sativa subsp. japonica</name>
    <name type="common">Rice</name>
    <dbReference type="NCBI Taxonomy" id="39947"/>
    <lineage>
        <taxon>Eukaryota</taxon>
        <taxon>Viridiplantae</taxon>
        <taxon>Streptophyta</taxon>
        <taxon>Embryophyta</taxon>
        <taxon>Tracheophyta</taxon>
        <taxon>Spermatophyta</taxon>
        <taxon>Magnoliopsida</taxon>
        <taxon>Liliopsida</taxon>
        <taxon>Poales</taxon>
        <taxon>Poaceae</taxon>
        <taxon>BOP clade</taxon>
        <taxon>Oryzoideae</taxon>
        <taxon>Oryzeae</taxon>
        <taxon>Oryzinae</taxon>
        <taxon>Oryza</taxon>
        <taxon>Oryza sativa</taxon>
    </lineage>
</organism>
<feature type="region of interest" description="Disordered" evidence="1">
    <location>
        <begin position="95"/>
        <end position="116"/>
    </location>
</feature>
<evidence type="ECO:0000313" key="3">
    <source>
        <dbReference type="Proteomes" id="UP000000763"/>
    </source>
</evidence>
<feature type="compositionally biased region" description="Gly residues" evidence="1">
    <location>
        <begin position="31"/>
        <end position="41"/>
    </location>
</feature>
<gene>
    <name evidence="2" type="primary">B1018E06.36</name>
</gene>
<protein>
    <submittedName>
        <fullName evidence="2">Uncharacterized protein</fullName>
    </submittedName>
</protein>
<accession>Q5Z6Z8</accession>
<dbReference type="EMBL" id="AP004809">
    <property type="protein sequence ID" value="BAD54271.1"/>
    <property type="molecule type" value="Genomic_DNA"/>
</dbReference>
<reference evidence="3" key="1">
    <citation type="journal article" date="2005" name="Nature">
        <title>The map-based sequence of the rice genome.</title>
        <authorList>
            <consortium name="International rice genome sequencing project (IRGSP)"/>
            <person name="Matsumoto T."/>
            <person name="Wu J."/>
            <person name="Kanamori H."/>
            <person name="Katayose Y."/>
            <person name="Fujisawa M."/>
            <person name="Namiki N."/>
            <person name="Mizuno H."/>
            <person name="Yamamoto K."/>
            <person name="Antonio B.A."/>
            <person name="Baba T."/>
            <person name="Sakata K."/>
            <person name="Nagamura Y."/>
            <person name="Aoki H."/>
            <person name="Arikawa K."/>
            <person name="Arita K."/>
            <person name="Bito T."/>
            <person name="Chiden Y."/>
            <person name="Fujitsuka N."/>
            <person name="Fukunaka R."/>
            <person name="Hamada M."/>
            <person name="Harada C."/>
            <person name="Hayashi A."/>
            <person name="Hijishita S."/>
            <person name="Honda M."/>
            <person name="Hosokawa S."/>
            <person name="Ichikawa Y."/>
            <person name="Idonuma A."/>
            <person name="Iijima M."/>
            <person name="Ikeda M."/>
            <person name="Ikeno M."/>
            <person name="Ito K."/>
            <person name="Ito S."/>
            <person name="Ito T."/>
            <person name="Ito Y."/>
            <person name="Ito Y."/>
            <person name="Iwabuchi A."/>
            <person name="Kamiya K."/>
            <person name="Karasawa W."/>
            <person name="Kurita K."/>
            <person name="Katagiri S."/>
            <person name="Kikuta A."/>
            <person name="Kobayashi H."/>
            <person name="Kobayashi N."/>
            <person name="Machita K."/>
            <person name="Maehara T."/>
            <person name="Masukawa M."/>
            <person name="Mizubayashi T."/>
            <person name="Mukai Y."/>
            <person name="Nagasaki H."/>
            <person name="Nagata Y."/>
            <person name="Naito S."/>
            <person name="Nakashima M."/>
            <person name="Nakama Y."/>
            <person name="Nakamichi Y."/>
            <person name="Nakamura M."/>
            <person name="Meguro A."/>
            <person name="Negishi M."/>
            <person name="Ohta I."/>
            <person name="Ohta T."/>
            <person name="Okamoto M."/>
            <person name="Ono N."/>
            <person name="Saji S."/>
            <person name="Sakaguchi M."/>
            <person name="Sakai K."/>
            <person name="Shibata M."/>
            <person name="Shimokawa T."/>
            <person name="Song J."/>
            <person name="Takazaki Y."/>
            <person name="Terasawa K."/>
            <person name="Tsugane M."/>
            <person name="Tsuji K."/>
            <person name="Ueda S."/>
            <person name="Waki K."/>
            <person name="Yamagata H."/>
            <person name="Yamamoto M."/>
            <person name="Yamamoto S."/>
            <person name="Yamane H."/>
            <person name="Yoshiki S."/>
            <person name="Yoshihara R."/>
            <person name="Yukawa K."/>
            <person name="Zhong H."/>
            <person name="Yano M."/>
            <person name="Yuan Q."/>
            <person name="Ouyang S."/>
            <person name="Liu J."/>
            <person name="Jones K.M."/>
            <person name="Gansberger K."/>
            <person name="Moffat K."/>
            <person name="Hill J."/>
            <person name="Bera J."/>
            <person name="Fadrosh D."/>
            <person name="Jin S."/>
            <person name="Johri S."/>
            <person name="Kim M."/>
            <person name="Overton L."/>
            <person name="Reardon M."/>
            <person name="Tsitrin T."/>
            <person name="Vuong H."/>
            <person name="Weaver B."/>
            <person name="Ciecko A."/>
            <person name="Tallon L."/>
            <person name="Jackson J."/>
            <person name="Pai G."/>
            <person name="Aken S.V."/>
            <person name="Utterback T."/>
            <person name="Reidmuller S."/>
            <person name="Feldblyum T."/>
            <person name="Hsiao J."/>
            <person name="Zismann V."/>
            <person name="Iobst S."/>
            <person name="de Vazeille A.R."/>
            <person name="Buell C.R."/>
            <person name="Ying K."/>
            <person name="Li Y."/>
            <person name="Lu T."/>
            <person name="Huang Y."/>
            <person name="Zhao Q."/>
            <person name="Feng Q."/>
            <person name="Zhang L."/>
            <person name="Zhu J."/>
            <person name="Weng Q."/>
            <person name="Mu J."/>
            <person name="Lu Y."/>
            <person name="Fan D."/>
            <person name="Liu Y."/>
            <person name="Guan J."/>
            <person name="Zhang Y."/>
            <person name="Yu S."/>
            <person name="Liu X."/>
            <person name="Zhang Y."/>
            <person name="Hong G."/>
            <person name="Han B."/>
            <person name="Choisne N."/>
            <person name="Demange N."/>
            <person name="Orjeda G."/>
            <person name="Samain S."/>
            <person name="Cattolico L."/>
            <person name="Pelletier E."/>
            <person name="Couloux A."/>
            <person name="Segurens B."/>
            <person name="Wincker P."/>
            <person name="D'Hont A."/>
            <person name="Scarpelli C."/>
            <person name="Weissenbach J."/>
            <person name="Salanoubat M."/>
            <person name="Quetier F."/>
            <person name="Yu Y."/>
            <person name="Kim H.R."/>
            <person name="Rambo T."/>
            <person name="Currie J."/>
            <person name="Collura K."/>
            <person name="Luo M."/>
            <person name="Yang T."/>
            <person name="Ammiraju J.S.S."/>
            <person name="Engler F."/>
            <person name="Soderlund C."/>
            <person name="Wing R.A."/>
            <person name="Palmer L.E."/>
            <person name="de la Bastide M."/>
            <person name="Spiegel L."/>
            <person name="Nascimento L."/>
            <person name="Zutavern T."/>
            <person name="O'Shaughnessy A."/>
            <person name="Dike S."/>
            <person name="Dedhia N."/>
            <person name="Preston R."/>
            <person name="Balija V."/>
            <person name="McCombie W.R."/>
            <person name="Chow T."/>
            <person name="Chen H."/>
            <person name="Chung M."/>
            <person name="Chen C."/>
            <person name="Shaw J."/>
            <person name="Wu H."/>
            <person name="Hsiao K."/>
            <person name="Chao Y."/>
            <person name="Chu M."/>
            <person name="Cheng C."/>
            <person name="Hour A."/>
            <person name="Lee P."/>
            <person name="Lin S."/>
            <person name="Lin Y."/>
            <person name="Liou J."/>
            <person name="Liu S."/>
            <person name="Hsing Y."/>
            <person name="Raghuvanshi S."/>
            <person name="Mohanty A."/>
            <person name="Bharti A.K."/>
            <person name="Gaur A."/>
            <person name="Gupta V."/>
            <person name="Kumar D."/>
            <person name="Ravi V."/>
            <person name="Vij S."/>
            <person name="Kapur A."/>
            <person name="Khurana P."/>
            <person name="Khurana P."/>
            <person name="Khurana J.P."/>
            <person name="Tyagi A.K."/>
            <person name="Gaikwad K."/>
            <person name="Singh A."/>
            <person name="Dalal V."/>
            <person name="Srivastava S."/>
            <person name="Dixit A."/>
            <person name="Pal A.K."/>
            <person name="Ghazi I.A."/>
            <person name="Yadav M."/>
            <person name="Pandit A."/>
            <person name="Bhargava A."/>
            <person name="Sureshbabu K."/>
            <person name="Batra K."/>
            <person name="Sharma T.R."/>
            <person name="Mohapatra T."/>
            <person name="Singh N.K."/>
            <person name="Messing J."/>
            <person name="Nelson A.B."/>
            <person name="Fuks G."/>
            <person name="Kavchok S."/>
            <person name="Keizer G."/>
            <person name="Linton E."/>
            <person name="Llaca V."/>
            <person name="Song R."/>
            <person name="Tanyolac B."/>
            <person name="Young S."/>
            <person name="Ho-Il K."/>
            <person name="Hahn J.H."/>
            <person name="Sangsakoo G."/>
            <person name="Vanavichit A."/>
            <person name="de Mattos Luiz.A.T."/>
            <person name="Zimmer P.D."/>
            <person name="Malone G."/>
            <person name="Dellagostin O."/>
            <person name="de Oliveira A.C."/>
            <person name="Bevan M."/>
            <person name="Bancroft I."/>
            <person name="Minx P."/>
            <person name="Cordum H."/>
            <person name="Wilson R."/>
            <person name="Cheng Z."/>
            <person name="Jin W."/>
            <person name="Jiang J."/>
            <person name="Leong S.A."/>
            <person name="Iwama H."/>
            <person name="Gojobori T."/>
            <person name="Itoh T."/>
            <person name="Niimura Y."/>
            <person name="Fujii Y."/>
            <person name="Habara T."/>
            <person name="Sakai H."/>
            <person name="Sato Y."/>
            <person name="Wilson G."/>
            <person name="Kumar K."/>
            <person name="McCouch S."/>
            <person name="Juretic N."/>
            <person name="Hoen D."/>
            <person name="Wright S."/>
            <person name="Bruskiewich R."/>
            <person name="Bureau T."/>
            <person name="Miyao A."/>
            <person name="Hirochika H."/>
            <person name="Nishikawa T."/>
            <person name="Kadowaki K."/>
            <person name="Sugiura M."/>
            <person name="Burr B."/>
            <person name="Sasaki T."/>
        </authorList>
    </citation>
    <scope>NUCLEOTIDE SEQUENCE [LARGE SCALE GENOMIC DNA]</scope>
    <source>
        <strain evidence="3">cv. Nipponbare</strain>
    </source>
</reference>
<reference evidence="3" key="2">
    <citation type="journal article" date="2008" name="Nucleic Acids Res.">
        <title>The rice annotation project database (RAP-DB): 2008 update.</title>
        <authorList>
            <consortium name="The rice annotation project (RAP)"/>
        </authorList>
    </citation>
    <scope>GENOME REANNOTATION</scope>
    <source>
        <strain evidence="3">cv. Nipponbare</strain>
    </source>
</reference>
<evidence type="ECO:0000256" key="1">
    <source>
        <dbReference type="SAM" id="MobiDB-lite"/>
    </source>
</evidence>
<feature type="region of interest" description="Disordered" evidence="1">
    <location>
        <begin position="1"/>
        <end position="69"/>
    </location>
</feature>